<evidence type="ECO:0000313" key="2">
    <source>
        <dbReference type="EMBL" id="MBB5940152.1"/>
    </source>
</evidence>
<proteinExistence type="predicted"/>
<evidence type="ECO:0000313" key="3">
    <source>
        <dbReference type="Proteomes" id="UP000588098"/>
    </source>
</evidence>
<dbReference type="AlphaFoldDB" id="A0A7W9QJ22"/>
<dbReference type="SUPFAM" id="SSF47336">
    <property type="entry name" value="ACP-like"/>
    <property type="match status" value="1"/>
</dbReference>
<dbReference type="InterPro" id="IPR036736">
    <property type="entry name" value="ACP-like_sf"/>
</dbReference>
<dbReference type="PROSITE" id="PS50075">
    <property type="entry name" value="CARRIER"/>
    <property type="match status" value="1"/>
</dbReference>
<dbReference type="RefSeq" id="WP_184580069.1">
    <property type="nucleotide sequence ID" value="NZ_JACHJL010000035.1"/>
</dbReference>
<dbReference type="InterPro" id="IPR009081">
    <property type="entry name" value="PP-bd_ACP"/>
</dbReference>
<sequence>MATQADVHRDELRELVADALDVEPESLTDDARFIEDLEVDSLVALEMSVILERRYEVKIDEKEIAEIRRLPDVHDLLVRKLAAA</sequence>
<evidence type="ECO:0000259" key="1">
    <source>
        <dbReference type="PROSITE" id="PS50075"/>
    </source>
</evidence>
<reference evidence="2 3" key="1">
    <citation type="submission" date="2020-08" db="EMBL/GenBank/DDBJ databases">
        <title>Genomic Encyclopedia of Type Strains, Phase III (KMG-III): the genomes of soil and plant-associated and newly described type strains.</title>
        <authorList>
            <person name="Whitman W."/>
        </authorList>
    </citation>
    <scope>NUCLEOTIDE SEQUENCE [LARGE SCALE GENOMIC DNA]</scope>
    <source>
        <strain evidence="2 3">CECT 8305</strain>
    </source>
</reference>
<dbReference type="EMBL" id="JACHJL010000035">
    <property type="protein sequence ID" value="MBB5940152.1"/>
    <property type="molecule type" value="Genomic_DNA"/>
</dbReference>
<protein>
    <submittedName>
        <fullName evidence="2">Acyl carrier protein</fullName>
    </submittedName>
</protein>
<name>A0A7W9QJ22_9ACTN</name>
<comment type="caution">
    <text evidence="2">The sequence shown here is derived from an EMBL/GenBank/DDBJ whole genome shotgun (WGS) entry which is preliminary data.</text>
</comment>
<keyword evidence="3" id="KW-1185">Reference proteome</keyword>
<accession>A0A7W9QJ22</accession>
<dbReference type="Proteomes" id="UP000588098">
    <property type="component" value="Unassembled WGS sequence"/>
</dbReference>
<dbReference type="Gene3D" id="1.10.1200.10">
    <property type="entry name" value="ACP-like"/>
    <property type="match status" value="1"/>
</dbReference>
<organism evidence="2 3">
    <name type="scientific">Streptomyces zagrosensis</name>
    <dbReference type="NCBI Taxonomy" id="1042984"/>
    <lineage>
        <taxon>Bacteria</taxon>
        <taxon>Bacillati</taxon>
        <taxon>Actinomycetota</taxon>
        <taxon>Actinomycetes</taxon>
        <taxon>Kitasatosporales</taxon>
        <taxon>Streptomycetaceae</taxon>
        <taxon>Streptomyces</taxon>
    </lineage>
</organism>
<feature type="domain" description="Carrier" evidence="1">
    <location>
        <begin position="6"/>
        <end position="81"/>
    </location>
</feature>
<gene>
    <name evidence="2" type="ORF">FHS42_007250</name>
</gene>
<dbReference type="Pfam" id="PF00550">
    <property type="entry name" value="PP-binding"/>
    <property type="match status" value="1"/>
</dbReference>